<protein>
    <recommendedName>
        <fullName evidence="1">Cyclin N-terminal domain-containing protein</fullName>
    </recommendedName>
</protein>
<evidence type="ECO:0000259" key="1">
    <source>
        <dbReference type="Pfam" id="PF00134"/>
    </source>
</evidence>
<dbReference type="SUPFAM" id="SSF47954">
    <property type="entry name" value="Cyclin-like"/>
    <property type="match status" value="1"/>
</dbReference>
<organism evidence="2 3">
    <name type="scientific">Eschrichtius robustus</name>
    <name type="common">California gray whale</name>
    <name type="synonym">Eschrichtius gibbosus</name>
    <dbReference type="NCBI Taxonomy" id="9764"/>
    <lineage>
        <taxon>Eukaryota</taxon>
        <taxon>Metazoa</taxon>
        <taxon>Chordata</taxon>
        <taxon>Craniata</taxon>
        <taxon>Vertebrata</taxon>
        <taxon>Euteleostomi</taxon>
        <taxon>Mammalia</taxon>
        <taxon>Eutheria</taxon>
        <taxon>Laurasiatheria</taxon>
        <taxon>Artiodactyla</taxon>
        <taxon>Whippomorpha</taxon>
        <taxon>Cetacea</taxon>
        <taxon>Mysticeti</taxon>
        <taxon>Eschrichtiidae</taxon>
        <taxon>Eschrichtius</taxon>
    </lineage>
</organism>
<dbReference type="GO" id="GO:0007131">
    <property type="term" value="P:reciprocal meiotic recombination"/>
    <property type="evidence" value="ECO:0007669"/>
    <property type="project" value="TreeGrafter"/>
</dbReference>
<gene>
    <name evidence="2" type="ORF">J1605_023290</name>
</gene>
<dbReference type="PANTHER" id="PTHR21615">
    <property type="entry name" value="CYCLIN N-TERMINAL DOMAIN-CONTAINING PROTEIN 1"/>
    <property type="match status" value="1"/>
</dbReference>
<dbReference type="GO" id="GO:0035861">
    <property type="term" value="C:site of double-strand break"/>
    <property type="evidence" value="ECO:0007669"/>
    <property type="project" value="TreeGrafter"/>
</dbReference>
<dbReference type="Proteomes" id="UP001159641">
    <property type="component" value="Unassembled WGS sequence"/>
</dbReference>
<dbReference type="PANTHER" id="PTHR21615:SF2">
    <property type="entry name" value="CYCLIN N-TERMINAL DOMAIN-CONTAINING PROTEIN 1"/>
    <property type="match status" value="1"/>
</dbReference>
<proteinExistence type="predicted"/>
<evidence type="ECO:0000313" key="2">
    <source>
        <dbReference type="EMBL" id="KAJ8786858.1"/>
    </source>
</evidence>
<evidence type="ECO:0000313" key="3">
    <source>
        <dbReference type="Proteomes" id="UP001159641"/>
    </source>
</evidence>
<feature type="domain" description="Cyclin N-terminal" evidence="1">
    <location>
        <begin position="53"/>
        <end position="177"/>
    </location>
</feature>
<reference evidence="2 3" key="1">
    <citation type="submission" date="2022-11" db="EMBL/GenBank/DDBJ databases">
        <title>Whole genome sequence of Eschrichtius robustus ER-17-0199.</title>
        <authorList>
            <person name="Bruniche-Olsen A."/>
            <person name="Black A.N."/>
            <person name="Fields C.J."/>
            <person name="Walden K."/>
            <person name="Dewoody J.A."/>
        </authorList>
    </citation>
    <scope>NUCLEOTIDE SEQUENCE [LARGE SCALE GENOMIC DNA]</scope>
    <source>
        <strain evidence="2">ER-17-0199</strain>
        <tissue evidence="2">Blubber</tissue>
    </source>
</reference>
<dbReference type="CDD" id="cd20541">
    <property type="entry name" value="CYCLIN_CNTD1"/>
    <property type="match status" value="1"/>
</dbReference>
<keyword evidence="3" id="KW-1185">Reference proteome</keyword>
<dbReference type="InterPro" id="IPR006671">
    <property type="entry name" value="Cyclin_N"/>
</dbReference>
<dbReference type="FunFam" id="1.10.472.10:FF:000368">
    <property type="entry name" value="Cyclin N-terminal domain-containing protein 1"/>
    <property type="match status" value="1"/>
</dbReference>
<sequence length="387" mass="43667">MDRPVRPRLASLSDFQFGAVATETIEDALLHFAQQNEQAVQESAGRMGSFRETRIVEFVFLLSEQWCLEKSVSYQAVEILERFMIKQAENICRQASIQLREKTEPQNWRALKEQLFNKFILRLVSCVQLASKLSFHYKKISNVTVLNFLQALGYLHTKEELLESELDVLKSLNFQVNLPTPLAYVEMLLEVLVDLQLQRFLTVEHGNQEAHEQLNSFVSHDNCDYDQRRGYIMLFTMRILHLGYNGCLVPATQLYATCLTLLDLVYLLHEPVYESLLRASIENSTPSQLQGEKFISVKEDFMLLAVGIIAASAFIQNHECWSQVAGHLQSITGIALESIAELSYAILTHSVGASTPGRQRPVPPHLVAGALRAATSPTHEAGGIHPK</sequence>
<dbReference type="Gene3D" id="1.10.472.10">
    <property type="entry name" value="Cyclin-like"/>
    <property type="match status" value="1"/>
</dbReference>
<comment type="caution">
    <text evidence="2">The sequence shown here is derived from an EMBL/GenBank/DDBJ whole genome shotgun (WGS) entry which is preliminary data.</text>
</comment>
<dbReference type="AlphaFoldDB" id="A0AB34H3K9"/>
<dbReference type="EMBL" id="JAIQCJ010001902">
    <property type="protein sequence ID" value="KAJ8786858.1"/>
    <property type="molecule type" value="Genomic_DNA"/>
</dbReference>
<accession>A0AB34H3K9</accession>
<dbReference type="Pfam" id="PF00134">
    <property type="entry name" value="Cyclin_N"/>
    <property type="match status" value="1"/>
</dbReference>
<dbReference type="InterPro" id="IPR036915">
    <property type="entry name" value="Cyclin-like_sf"/>
</dbReference>
<name>A0AB34H3K9_ESCRO</name>